<dbReference type="EMBL" id="CATQJL010000305">
    <property type="protein sequence ID" value="CAJ0601115.1"/>
    <property type="molecule type" value="Genomic_DNA"/>
</dbReference>
<dbReference type="InterPro" id="IPR036259">
    <property type="entry name" value="MFS_trans_sf"/>
</dbReference>
<dbReference type="PANTHER" id="PTHR24064">
    <property type="entry name" value="SOLUTE CARRIER FAMILY 22 MEMBER"/>
    <property type="match status" value="1"/>
</dbReference>
<feature type="transmembrane region" description="Helical" evidence="6">
    <location>
        <begin position="195"/>
        <end position="215"/>
    </location>
</feature>
<feature type="transmembrane region" description="Helical" evidence="6">
    <location>
        <begin position="392"/>
        <end position="410"/>
    </location>
</feature>
<comment type="subcellular location">
    <subcellularLocation>
        <location evidence="1">Membrane</location>
        <topology evidence="1">Multi-pass membrane protein</topology>
    </subcellularLocation>
</comment>
<feature type="region of interest" description="Disordered" evidence="5">
    <location>
        <begin position="488"/>
        <end position="626"/>
    </location>
</feature>
<keyword evidence="3 6" id="KW-1133">Transmembrane helix</keyword>
<evidence type="ECO:0000256" key="6">
    <source>
        <dbReference type="SAM" id="Phobius"/>
    </source>
</evidence>
<protein>
    <recommendedName>
        <fullName evidence="9">Major facilitator superfamily (MFS) profile domain-containing protein</fullName>
    </recommendedName>
</protein>
<feature type="transmembrane region" description="Helical" evidence="6">
    <location>
        <begin position="221"/>
        <end position="239"/>
    </location>
</feature>
<dbReference type="GO" id="GO:0016020">
    <property type="term" value="C:membrane"/>
    <property type="evidence" value="ECO:0007669"/>
    <property type="project" value="UniProtKB-SubCell"/>
</dbReference>
<feature type="transmembrane region" description="Helical" evidence="6">
    <location>
        <begin position="160"/>
        <end position="183"/>
    </location>
</feature>
<keyword evidence="2 6" id="KW-0812">Transmembrane</keyword>
<proteinExistence type="predicted"/>
<keyword evidence="4 6" id="KW-0472">Membrane</keyword>
<evidence type="ECO:0008006" key="9">
    <source>
        <dbReference type="Google" id="ProtNLM"/>
    </source>
</evidence>
<gene>
    <name evidence="7" type="ORF">CYNAS_LOCUS13098</name>
</gene>
<feature type="compositionally biased region" description="Polar residues" evidence="5">
    <location>
        <begin position="496"/>
        <end position="510"/>
    </location>
</feature>
<evidence type="ECO:0000256" key="1">
    <source>
        <dbReference type="ARBA" id="ARBA00004141"/>
    </source>
</evidence>
<evidence type="ECO:0000313" key="7">
    <source>
        <dbReference type="EMBL" id="CAJ0601115.1"/>
    </source>
</evidence>
<feature type="transmembrane region" description="Helical" evidence="6">
    <location>
        <begin position="458"/>
        <end position="479"/>
    </location>
</feature>
<dbReference type="InterPro" id="IPR005828">
    <property type="entry name" value="MFS_sugar_transport-like"/>
</dbReference>
<dbReference type="SUPFAM" id="SSF103473">
    <property type="entry name" value="MFS general substrate transporter"/>
    <property type="match status" value="1"/>
</dbReference>
<feature type="transmembrane region" description="Helical" evidence="6">
    <location>
        <begin position="362"/>
        <end position="385"/>
    </location>
</feature>
<accession>A0AA36M857</accession>
<feature type="transmembrane region" description="Helical" evidence="6">
    <location>
        <begin position="300"/>
        <end position="319"/>
    </location>
</feature>
<evidence type="ECO:0000256" key="2">
    <source>
        <dbReference type="ARBA" id="ARBA00022692"/>
    </source>
</evidence>
<evidence type="ECO:0000256" key="4">
    <source>
        <dbReference type="ARBA" id="ARBA00023136"/>
    </source>
</evidence>
<dbReference type="Proteomes" id="UP001176961">
    <property type="component" value="Unassembled WGS sequence"/>
</dbReference>
<dbReference type="Pfam" id="PF00083">
    <property type="entry name" value="Sugar_tr"/>
    <property type="match status" value="1"/>
</dbReference>
<name>A0AA36M857_CYLNA</name>
<feature type="transmembrane region" description="Helical" evidence="6">
    <location>
        <begin position="136"/>
        <end position="154"/>
    </location>
</feature>
<dbReference type="AlphaFoldDB" id="A0AA36M857"/>
<feature type="compositionally biased region" description="Basic and acidic residues" evidence="5">
    <location>
        <begin position="521"/>
        <end position="626"/>
    </location>
</feature>
<dbReference type="Gene3D" id="1.20.1250.20">
    <property type="entry name" value="MFS general substrate transporter like domains"/>
    <property type="match status" value="1"/>
</dbReference>
<organism evidence="7 8">
    <name type="scientific">Cylicocyclus nassatus</name>
    <name type="common">Nematode worm</name>
    <dbReference type="NCBI Taxonomy" id="53992"/>
    <lineage>
        <taxon>Eukaryota</taxon>
        <taxon>Metazoa</taxon>
        <taxon>Ecdysozoa</taxon>
        <taxon>Nematoda</taxon>
        <taxon>Chromadorea</taxon>
        <taxon>Rhabditida</taxon>
        <taxon>Rhabditina</taxon>
        <taxon>Rhabditomorpha</taxon>
        <taxon>Strongyloidea</taxon>
        <taxon>Strongylidae</taxon>
        <taxon>Cylicocyclus</taxon>
    </lineage>
</organism>
<comment type="caution">
    <text evidence="7">The sequence shown here is derived from an EMBL/GenBank/DDBJ whole genome shotgun (WGS) entry which is preliminary data.</text>
</comment>
<sequence length="626" mass="69591">MLPGAWRVDVTMLVTYQLLQMYSSQQLHNVMLQYVPPIACFDAGNKTKHCVEIKRKCYVPCPTCKDVCARNDTEERKKCIEENDVVYYWSPMMEYKLGCTDIAFPQYVSPAEDQYYGALVGNMFVGALADRFGRRLVLLCCLCAGVPIMVLSGLLKGWYYFYICRFLLGVTIAGTMAVGFCFCAELISTKHRFKLRTFCSWTNGRLLMVLLAHIAGSFRPAAFAHAAAGLIPLFLILALPEPPIWLKRREKFEKMKEAEAYLNRIKGVEVREEGGADEASTQKQDRVSYIQALRDKELRINVFVLVVMWFTAGLSTYSVDLNGADMTTNMWLGQYLNSGIASICRVIVGFADLKFKWLGRRLVYIISMSIAILAAIALILLLLFFGRDIKKNVIYLIAYLIAYNSLAVHWEPCYMGAAELIPTEVRATNTAILNIVTRVGNILAGRGVALLKGGDHEYMISVIVLISNLISFVTTVALLKETKGISLDKVGRSPQKPKTPSVKEQSIQGSKESKPLLSTESKTKEGESKSKEGLEGMGSKVDEAKGDVSKPASKEGAEELPKRESAEKPPVDEGSKEPEKESADKPAGDEESKEPAKEDRPPEAEGRKEPAKKGEEEKGDENKDSE</sequence>
<evidence type="ECO:0000256" key="5">
    <source>
        <dbReference type="SAM" id="MobiDB-lite"/>
    </source>
</evidence>
<dbReference type="GO" id="GO:0022857">
    <property type="term" value="F:transmembrane transporter activity"/>
    <property type="evidence" value="ECO:0007669"/>
    <property type="project" value="InterPro"/>
</dbReference>
<keyword evidence="8" id="KW-1185">Reference proteome</keyword>
<reference evidence="7" key="1">
    <citation type="submission" date="2023-07" db="EMBL/GenBank/DDBJ databases">
        <authorList>
            <consortium name="CYATHOMIX"/>
        </authorList>
    </citation>
    <scope>NUCLEOTIDE SEQUENCE</scope>
    <source>
        <strain evidence="7">N/A</strain>
    </source>
</reference>
<evidence type="ECO:0000313" key="8">
    <source>
        <dbReference type="Proteomes" id="UP001176961"/>
    </source>
</evidence>
<evidence type="ECO:0000256" key="3">
    <source>
        <dbReference type="ARBA" id="ARBA00022989"/>
    </source>
</evidence>